<proteinExistence type="predicted"/>
<gene>
    <name evidence="1" type="ORF">g.597</name>
    <name evidence="2" type="ORF">g.598</name>
</gene>
<dbReference type="AlphaFoldDB" id="A0A1B6KKJ0"/>
<organism evidence="1">
    <name type="scientific">Graphocephala atropunctata</name>
    <dbReference type="NCBI Taxonomy" id="36148"/>
    <lineage>
        <taxon>Eukaryota</taxon>
        <taxon>Metazoa</taxon>
        <taxon>Ecdysozoa</taxon>
        <taxon>Arthropoda</taxon>
        <taxon>Hexapoda</taxon>
        <taxon>Insecta</taxon>
        <taxon>Pterygota</taxon>
        <taxon>Neoptera</taxon>
        <taxon>Paraneoptera</taxon>
        <taxon>Hemiptera</taxon>
        <taxon>Auchenorrhyncha</taxon>
        <taxon>Membracoidea</taxon>
        <taxon>Cicadellidae</taxon>
        <taxon>Cicadellinae</taxon>
        <taxon>Cicadellini</taxon>
        <taxon>Graphocephala</taxon>
    </lineage>
</organism>
<reference evidence="1" key="1">
    <citation type="submission" date="2015-11" db="EMBL/GenBank/DDBJ databases">
        <title>De novo transcriptome assembly of four potential Pierce s Disease insect vectors from Arizona vineyards.</title>
        <authorList>
            <person name="Tassone E.E."/>
        </authorList>
    </citation>
    <scope>NUCLEOTIDE SEQUENCE</scope>
</reference>
<feature type="non-terminal residue" evidence="1">
    <location>
        <position position="1"/>
    </location>
</feature>
<protein>
    <submittedName>
        <fullName evidence="1">Uncharacterized protein</fullName>
    </submittedName>
</protein>
<dbReference type="EMBL" id="GEBQ01010288">
    <property type="protein sequence ID" value="JAT29689.1"/>
    <property type="molecule type" value="Transcribed_RNA"/>
</dbReference>
<sequence>KRLIMDEEPSTSSGRKVKNEPMWKRNVVKEARVKGKEYIDYKGRTVPATTVGADCRCSKKCTERLKNQSDEIFARMRSLETKNEQDVFLQSLISSTKVKTHRPRKEGAERRVAHDFSFTYEVLVGDAKEKREKYI</sequence>
<accession>A0A1B6KKJ0</accession>
<dbReference type="EMBL" id="GEBQ01028017">
    <property type="protein sequence ID" value="JAT11960.1"/>
    <property type="molecule type" value="Transcribed_RNA"/>
</dbReference>
<name>A0A1B6KKJ0_9HEMI</name>
<evidence type="ECO:0000313" key="2">
    <source>
        <dbReference type="EMBL" id="JAT29689.1"/>
    </source>
</evidence>
<evidence type="ECO:0000313" key="1">
    <source>
        <dbReference type="EMBL" id="JAT11960.1"/>
    </source>
</evidence>